<evidence type="ECO:0000256" key="1">
    <source>
        <dbReference type="SAM" id="MobiDB-lite"/>
    </source>
</evidence>
<protein>
    <submittedName>
        <fullName evidence="2">Uncharacterized protein</fullName>
    </submittedName>
</protein>
<dbReference type="EMBL" id="AWUE01020230">
    <property type="protein sequence ID" value="OMO69379.1"/>
    <property type="molecule type" value="Genomic_DNA"/>
</dbReference>
<evidence type="ECO:0000313" key="2">
    <source>
        <dbReference type="EMBL" id="OMO69379.1"/>
    </source>
</evidence>
<evidence type="ECO:0000313" key="3">
    <source>
        <dbReference type="Proteomes" id="UP000187203"/>
    </source>
</evidence>
<feature type="compositionally biased region" description="Polar residues" evidence="1">
    <location>
        <begin position="160"/>
        <end position="173"/>
    </location>
</feature>
<feature type="region of interest" description="Disordered" evidence="1">
    <location>
        <begin position="1"/>
        <end position="195"/>
    </location>
</feature>
<reference evidence="3" key="1">
    <citation type="submission" date="2013-09" db="EMBL/GenBank/DDBJ databases">
        <title>Corchorus olitorius genome sequencing.</title>
        <authorList>
            <person name="Alam M."/>
            <person name="Haque M.S."/>
            <person name="Islam M.S."/>
            <person name="Emdad E.M."/>
            <person name="Islam M.M."/>
            <person name="Ahmed B."/>
            <person name="Halim A."/>
            <person name="Hossen Q.M.M."/>
            <person name="Hossain M.Z."/>
            <person name="Ahmed R."/>
            <person name="Khan M.M."/>
            <person name="Islam R."/>
            <person name="Rashid M.M."/>
            <person name="Khan S.A."/>
            <person name="Rahman M.S."/>
            <person name="Alam M."/>
            <person name="Yahiya A.S."/>
            <person name="Khan M.S."/>
            <person name="Azam M.S."/>
            <person name="Haque T."/>
            <person name="Lashkar M.Z.H."/>
            <person name="Akhand A.I."/>
            <person name="Morshed G."/>
            <person name="Roy S."/>
            <person name="Uddin K.S."/>
            <person name="Rabeya T."/>
            <person name="Hossain A.S."/>
            <person name="Chowdhury A."/>
            <person name="Snigdha A.R."/>
            <person name="Mortoza M.S."/>
            <person name="Matin S.A."/>
            <person name="Hoque S.M.E."/>
            <person name="Islam M.K."/>
            <person name="Roy D.K."/>
            <person name="Haider R."/>
            <person name="Moosa M.M."/>
            <person name="Elias S.M."/>
            <person name="Hasan A.M."/>
            <person name="Jahan S."/>
            <person name="Shafiuddin M."/>
            <person name="Mahmood N."/>
            <person name="Shommy N.S."/>
        </authorList>
    </citation>
    <scope>NUCLEOTIDE SEQUENCE [LARGE SCALE GENOMIC DNA]</scope>
    <source>
        <strain evidence="3">cv. O-4</strain>
    </source>
</reference>
<feature type="compositionally biased region" description="Basic and acidic residues" evidence="1">
    <location>
        <begin position="176"/>
        <end position="188"/>
    </location>
</feature>
<gene>
    <name evidence="2" type="ORF">COLO4_29092</name>
</gene>
<organism evidence="2 3">
    <name type="scientific">Corchorus olitorius</name>
    <dbReference type="NCBI Taxonomy" id="93759"/>
    <lineage>
        <taxon>Eukaryota</taxon>
        <taxon>Viridiplantae</taxon>
        <taxon>Streptophyta</taxon>
        <taxon>Embryophyta</taxon>
        <taxon>Tracheophyta</taxon>
        <taxon>Spermatophyta</taxon>
        <taxon>Magnoliopsida</taxon>
        <taxon>eudicotyledons</taxon>
        <taxon>Gunneridae</taxon>
        <taxon>Pentapetalae</taxon>
        <taxon>rosids</taxon>
        <taxon>malvids</taxon>
        <taxon>Malvales</taxon>
        <taxon>Malvaceae</taxon>
        <taxon>Grewioideae</taxon>
        <taxon>Apeibeae</taxon>
        <taxon>Corchorus</taxon>
    </lineage>
</organism>
<feature type="compositionally biased region" description="Polar residues" evidence="1">
    <location>
        <begin position="61"/>
        <end position="92"/>
    </location>
</feature>
<keyword evidence="3" id="KW-1185">Reference proteome</keyword>
<comment type="caution">
    <text evidence="2">The sequence shown here is derived from an EMBL/GenBank/DDBJ whole genome shotgun (WGS) entry which is preliminary data.</text>
</comment>
<dbReference type="AlphaFoldDB" id="A0A1R3HG89"/>
<sequence length="195" mass="22105">MNSNGKQMFRSLATVKRHIKEKERAEEENYDNQQQDDQAGEANEHIPEEIPLVDVGMHMAQFQTSIGQENKQQPSVQTIHNGNQSNLGNSQIKLERPRKLQGPKIESETIDGDNLDHHQQPAADHPGREEAAREDHHQQPAAVDSDQQDAARELPKLNQWILQQQAPPNNNGKPISPEKENENGDKPEVSMYIYT</sequence>
<accession>A0A1R3HG89</accession>
<dbReference type="Proteomes" id="UP000187203">
    <property type="component" value="Unassembled WGS sequence"/>
</dbReference>
<proteinExistence type="predicted"/>
<name>A0A1R3HG89_9ROSI</name>
<feature type="compositionally biased region" description="Basic and acidic residues" evidence="1">
    <location>
        <begin position="114"/>
        <end position="138"/>
    </location>
</feature>